<evidence type="ECO:0000256" key="4">
    <source>
        <dbReference type="ARBA" id="ARBA00022692"/>
    </source>
</evidence>
<dbReference type="PANTHER" id="PTHR26453">
    <property type="entry name" value="OLFACTORY RECEPTOR"/>
    <property type="match status" value="1"/>
</dbReference>
<keyword evidence="4 8" id="KW-0812">Transmembrane</keyword>
<organism evidence="10">
    <name type="scientific">Petromyzon marinus</name>
    <name type="common">Sea lamprey</name>
    <dbReference type="NCBI Taxonomy" id="7757"/>
    <lineage>
        <taxon>Eukaryota</taxon>
        <taxon>Metazoa</taxon>
        <taxon>Chordata</taxon>
        <taxon>Craniata</taxon>
        <taxon>Vertebrata</taxon>
        <taxon>Cyclostomata</taxon>
        <taxon>Hyperoartia</taxon>
        <taxon>Petromyzontiformes</taxon>
        <taxon>Petromyzontidae</taxon>
        <taxon>Petromyzon</taxon>
    </lineage>
</organism>
<keyword evidence="3" id="KW-0716">Sensory transduction</keyword>
<keyword evidence="7" id="KW-0807">Transducer</keyword>
<dbReference type="GeneTree" id="ENSGT00940000169701"/>
<dbReference type="SUPFAM" id="SSF81321">
    <property type="entry name" value="Family A G protein-coupled receptor-like"/>
    <property type="match status" value="1"/>
</dbReference>
<evidence type="ECO:0000313" key="10">
    <source>
        <dbReference type="Ensembl" id="ENSPMAP00000008016.1"/>
    </source>
</evidence>
<name>S4RS27_PETMA</name>
<reference evidence="10" key="1">
    <citation type="submission" date="2025-08" db="UniProtKB">
        <authorList>
            <consortium name="Ensembl"/>
        </authorList>
    </citation>
    <scope>IDENTIFICATION</scope>
</reference>
<dbReference type="Gene3D" id="1.20.1070.10">
    <property type="entry name" value="Rhodopsin 7-helix transmembrane proteins"/>
    <property type="match status" value="1"/>
</dbReference>
<feature type="domain" description="G-protein coupled receptors family 1 profile" evidence="9">
    <location>
        <begin position="43"/>
        <end position="284"/>
    </location>
</feature>
<comment type="subcellular location">
    <subcellularLocation>
        <location evidence="1">Cell membrane</location>
        <topology evidence="1">Multi-pass membrane protein</topology>
    </subcellularLocation>
</comment>
<dbReference type="STRING" id="7757.ENSPMAP00000008016"/>
<dbReference type="PRINTS" id="PR00245">
    <property type="entry name" value="OLFACTORYR"/>
</dbReference>
<keyword evidence="5 8" id="KW-1133">Transmembrane helix</keyword>
<feature type="transmembrane region" description="Helical" evidence="8">
    <location>
        <begin position="189"/>
        <end position="212"/>
    </location>
</feature>
<evidence type="ECO:0000256" key="6">
    <source>
        <dbReference type="ARBA" id="ARBA00023136"/>
    </source>
</evidence>
<dbReference type="InterPro" id="IPR017452">
    <property type="entry name" value="GPCR_Rhodpsn_7TM"/>
</dbReference>
<dbReference type="PROSITE" id="PS50262">
    <property type="entry name" value="G_PROTEIN_RECEP_F1_2"/>
    <property type="match status" value="1"/>
</dbReference>
<evidence type="ECO:0000256" key="7">
    <source>
        <dbReference type="ARBA" id="ARBA00023224"/>
    </source>
</evidence>
<evidence type="ECO:0000256" key="8">
    <source>
        <dbReference type="SAM" id="Phobius"/>
    </source>
</evidence>
<accession>S4RS27</accession>
<evidence type="ECO:0000256" key="5">
    <source>
        <dbReference type="ARBA" id="ARBA00022989"/>
    </source>
</evidence>
<feature type="transmembrane region" description="Helical" evidence="8">
    <location>
        <begin position="233"/>
        <end position="254"/>
    </location>
</feature>
<dbReference type="HOGENOM" id="CLU_012526_0_1_1"/>
<protein>
    <recommendedName>
        <fullName evidence="9">G-protein coupled receptors family 1 profile domain-containing protein</fullName>
    </recommendedName>
</protein>
<reference evidence="10" key="2">
    <citation type="submission" date="2025-09" db="UniProtKB">
        <authorList>
            <consortium name="Ensembl"/>
        </authorList>
    </citation>
    <scope>IDENTIFICATION</scope>
</reference>
<sequence>PLLAAAAAATDLIHIQMVFREPPTVRRSVFAFLLLVYALTLAGNSLLCLAIARDRRLHKPMHLLVAALAPVALRALAFAVALAAAQSLGNVAIAVNLDLCKPRSLITSTCDFLALRVLSCNHVALGQAYTYAIPGGRSWRRGTAQTVTSHVAVVARLRSCRARVVPSSTCDFSAVRRLMCGEVGYEAPVVYANILLGTAPPLGAVAASYVLILRECRGQRLPGGRRRALSTCVTHLLLVLVYFTSIFFTFATGLRLGAATSGEGVTALQTVQFILPPALNPVIYGLRTAEVRRGLARLLPSKIWP</sequence>
<dbReference type="Ensembl" id="ENSPMAT00000008052.1">
    <property type="protein sequence ID" value="ENSPMAP00000008016.1"/>
    <property type="gene ID" value="ENSPMAG00000007283.1"/>
</dbReference>
<dbReference type="GO" id="GO:0005886">
    <property type="term" value="C:plasma membrane"/>
    <property type="evidence" value="ECO:0007669"/>
    <property type="project" value="UniProtKB-SubCell"/>
</dbReference>
<keyword evidence="2" id="KW-1003">Cell membrane</keyword>
<dbReference type="Pfam" id="PF13853">
    <property type="entry name" value="7tm_4"/>
    <property type="match status" value="1"/>
</dbReference>
<dbReference type="GO" id="GO:0007186">
    <property type="term" value="P:G protein-coupled receptor signaling pathway"/>
    <property type="evidence" value="ECO:0007669"/>
    <property type="project" value="InterPro"/>
</dbReference>
<evidence type="ECO:0000256" key="1">
    <source>
        <dbReference type="ARBA" id="ARBA00004651"/>
    </source>
</evidence>
<dbReference type="InterPro" id="IPR000725">
    <property type="entry name" value="Olfact_rcpt"/>
</dbReference>
<evidence type="ECO:0000256" key="3">
    <source>
        <dbReference type="ARBA" id="ARBA00022606"/>
    </source>
</evidence>
<keyword evidence="6 8" id="KW-0472">Membrane</keyword>
<evidence type="ECO:0000256" key="2">
    <source>
        <dbReference type="ARBA" id="ARBA00022475"/>
    </source>
</evidence>
<dbReference type="OMA" id="LIYIPRN"/>
<feature type="transmembrane region" description="Helical" evidence="8">
    <location>
        <begin position="30"/>
        <end position="51"/>
    </location>
</feature>
<dbReference type="AlphaFoldDB" id="S4RS27"/>
<evidence type="ECO:0000259" key="9">
    <source>
        <dbReference type="PROSITE" id="PS50262"/>
    </source>
</evidence>
<feature type="transmembrane region" description="Helical" evidence="8">
    <location>
        <begin position="63"/>
        <end position="85"/>
    </location>
</feature>
<dbReference type="GO" id="GO:0004984">
    <property type="term" value="F:olfactory receptor activity"/>
    <property type="evidence" value="ECO:0007669"/>
    <property type="project" value="InterPro"/>
</dbReference>
<proteinExistence type="predicted"/>